<gene>
    <name evidence="3" type="ORF">EVOR1521_LOCUS31592</name>
</gene>
<feature type="region of interest" description="Disordered" evidence="1">
    <location>
        <begin position="664"/>
        <end position="683"/>
    </location>
</feature>
<evidence type="ECO:0000313" key="4">
    <source>
        <dbReference type="Proteomes" id="UP001178507"/>
    </source>
</evidence>
<dbReference type="PANTHER" id="PTHR45655">
    <property type="entry name" value="GUANYLATE CYCLASE SOLUBLE SUBUNIT BETA-2"/>
    <property type="match status" value="1"/>
</dbReference>
<organism evidence="3 4">
    <name type="scientific">Effrenium voratum</name>
    <dbReference type="NCBI Taxonomy" id="2562239"/>
    <lineage>
        <taxon>Eukaryota</taxon>
        <taxon>Sar</taxon>
        <taxon>Alveolata</taxon>
        <taxon>Dinophyceae</taxon>
        <taxon>Suessiales</taxon>
        <taxon>Symbiodiniaceae</taxon>
        <taxon>Effrenium</taxon>
    </lineage>
</organism>
<evidence type="ECO:0000259" key="2">
    <source>
        <dbReference type="Pfam" id="PF07700"/>
    </source>
</evidence>
<feature type="compositionally biased region" description="Low complexity" evidence="1">
    <location>
        <begin position="665"/>
        <end position="683"/>
    </location>
</feature>
<dbReference type="PANTHER" id="PTHR45655:SF13">
    <property type="entry name" value="SOLUBLE GUANYLATE CYCLASE GCY-32-RELATED"/>
    <property type="match status" value="1"/>
</dbReference>
<protein>
    <recommendedName>
        <fullName evidence="2">Heme NO-binding domain-containing protein</fullName>
    </recommendedName>
</protein>
<dbReference type="Gene3D" id="3.90.1520.10">
    <property type="entry name" value="H-NOX domain"/>
    <property type="match status" value="1"/>
</dbReference>
<feature type="domain" description="Heme NO-binding" evidence="2">
    <location>
        <begin position="2"/>
        <end position="169"/>
    </location>
</feature>
<dbReference type="AlphaFoldDB" id="A0AA36JSI0"/>
<dbReference type="Pfam" id="PF07700">
    <property type="entry name" value="HNOB"/>
    <property type="match status" value="1"/>
</dbReference>
<reference evidence="3" key="1">
    <citation type="submission" date="2023-08" db="EMBL/GenBank/DDBJ databases">
        <authorList>
            <person name="Chen Y."/>
            <person name="Shah S."/>
            <person name="Dougan E. K."/>
            <person name="Thang M."/>
            <person name="Chan C."/>
        </authorList>
    </citation>
    <scope>NUCLEOTIDE SEQUENCE</scope>
</reference>
<accession>A0AA36JSI0</accession>
<dbReference type="EMBL" id="CAUJNA010003843">
    <property type="protein sequence ID" value="CAJ1410862.1"/>
    <property type="molecule type" value="Genomic_DNA"/>
</dbReference>
<proteinExistence type="predicted"/>
<dbReference type="InterPro" id="IPR024096">
    <property type="entry name" value="NO_sig/Golgi_transp_ligand-bd"/>
</dbReference>
<dbReference type="SUPFAM" id="SSF111126">
    <property type="entry name" value="Ligand-binding domain in the NO signalling and Golgi transport"/>
    <property type="match status" value="1"/>
</dbReference>
<dbReference type="InterPro" id="IPR038158">
    <property type="entry name" value="H-NOX_domain_sf"/>
</dbReference>
<dbReference type="Proteomes" id="UP001178507">
    <property type="component" value="Unassembled WGS sequence"/>
</dbReference>
<sequence length="701" mass="78151">MHGLIHVVFKRFVLEKLGEDLWTATLEQAGVASDAKIFDPIAHSDSVTLALIAAACTVSNDELPLFLESFGEFWVKYITEEGYLTFLQSLGRNMFDFFSNINILHHTVQRESKNAVFPLLEVSHISGDPDGPEHTFRLYYGSGRAGLSTFLLGILKQLAKQLFHCTVTAQDVSSTGPSEMGAGIHVQHVFLVTVVRIPGRAVSAEAASPGRSFFDFHNMLVSLWKCGCTDSQELEEIVIVHPPGVPTEVQRIVKDKQEKIEHIVDVYQQAGACSPSELVDAMTSSDRLRLAAVLFRGVFAQHVATPWTALNSRPEVTGFWDGQASGEMCYTLSKDWLDSSESMALSRNMNGQIVFVSHCWSAPTGWGDSMNTSYPQTKAAEVCSYAKELAGKLFEDPDLWGRVGFWIDKACIPQTDPTLMALCVNLLEEFIALSDGMIVLASWNYFSRLWCVYEWVCGLLIHDAMEIEILADPFVRDSTVATYIKCIRFFSISKCTCNSDKDKQTLIDKVQTYYKSVAHFERFFQFTVIACFVRCLAVRRTGKPSASLQPWTDLARACGFKHLAEATQSLASNINRFQQEATTRARSNSTQDVQAAMSSLIDEWFAEQMAPLISREREAATNHLGVSYIKGLRAVAEDAKRSQLKLGSWSLELADLHQEFRRSRTQTLRLSRSPDSSTSRSFSDSACCMRHSCLHSDPASG</sequence>
<evidence type="ECO:0000256" key="1">
    <source>
        <dbReference type="SAM" id="MobiDB-lite"/>
    </source>
</evidence>
<comment type="caution">
    <text evidence="3">The sequence shown here is derived from an EMBL/GenBank/DDBJ whole genome shotgun (WGS) entry which is preliminary data.</text>
</comment>
<keyword evidence="4" id="KW-1185">Reference proteome</keyword>
<dbReference type="GO" id="GO:0020037">
    <property type="term" value="F:heme binding"/>
    <property type="evidence" value="ECO:0007669"/>
    <property type="project" value="InterPro"/>
</dbReference>
<name>A0AA36JSI0_9DINO</name>
<dbReference type="InterPro" id="IPR011644">
    <property type="entry name" value="Heme_NO-bd"/>
</dbReference>
<evidence type="ECO:0000313" key="3">
    <source>
        <dbReference type="EMBL" id="CAJ1410862.1"/>
    </source>
</evidence>